<sequence length="435" mass="47197">MGSSQQFSLRWNNYLSHITGAFDSLRSDEDLVDVTLSCEGKRIRAHKMLLSACSTYFRDLFKENPCQHPVIIFRNVKFEDLVALIDFMYQGEVNVVQEQLASFLTTAELLAVQGLSEGSGKDSNSETREDDAPDSPALPPEPEVQMTSSAQSHKQQVPGTSGASVSSPVSFYSVDQRPESPPTAKRRKWSSSSTGSKSNSANGGVLKDSERECETERKRGSSQSSGGSNVEPIEIIPVVPNLKVEMPEYMEHDPDASSCSYSDSNHGVASVSGAQNSSRDGMTSIAHSIPSGSSAEGKLEPPDMYSTNSRDSTLPSASDSIPPSDLSQMLVKPGPSGGENQSQDSLQGLVWRGGRPPARKGKDSSEPGSKRKFVCVVCGAAYSHAKSLSSHLRYHAGETECHLCHKVLSRRTHVTRHLMVKHGIKLPSRIKKEQD</sequence>
<feature type="compositionally biased region" description="Polar residues" evidence="4">
    <location>
        <begin position="257"/>
        <end position="281"/>
    </location>
</feature>
<evidence type="ECO:0000256" key="2">
    <source>
        <dbReference type="ARBA" id="ARBA00023242"/>
    </source>
</evidence>
<feature type="domain" description="C2H2-type" evidence="6">
    <location>
        <begin position="399"/>
        <end position="427"/>
    </location>
</feature>
<dbReference type="PROSITE" id="PS50097">
    <property type="entry name" value="BTB"/>
    <property type="match status" value="1"/>
</dbReference>
<dbReference type="SMART" id="SM00225">
    <property type="entry name" value="BTB"/>
    <property type="match status" value="1"/>
</dbReference>
<dbReference type="PROSITE" id="PS50157">
    <property type="entry name" value="ZINC_FINGER_C2H2_2"/>
    <property type="match status" value="2"/>
</dbReference>
<evidence type="ECO:0000259" key="5">
    <source>
        <dbReference type="PROSITE" id="PS50097"/>
    </source>
</evidence>
<dbReference type="GO" id="GO:0005634">
    <property type="term" value="C:nucleus"/>
    <property type="evidence" value="ECO:0007669"/>
    <property type="project" value="UniProtKB-SubCell"/>
</dbReference>
<proteinExistence type="predicted"/>
<keyword evidence="8" id="KW-1185">Reference proteome</keyword>
<dbReference type="GO" id="GO:0008270">
    <property type="term" value="F:zinc ion binding"/>
    <property type="evidence" value="ECO:0007669"/>
    <property type="project" value="UniProtKB-KW"/>
</dbReference>
<dbReference type="InterPro" id="IPR013087">
    <property type="entry name" value="Znf_C2H2_type"/>
</dbReference>
<keyword evidence="3" id="KW-0863">Zinc-finger</keyword>
<dbReference type="InterPro" id="IPR036236">
    <property type="entry name" value="Znf_C2H2_sf"/>
</dbReference>
<feature type="region of interest" description="Disordered" evidence="4">
    <location>
        <begin position="115"/>
        <end position="368"/>
    </location>
</feature>
<dbReference type="GO" id="GO:0048666">
    <property type="term" value="P:neuron development"/>
    <property type="evidence" value="ECO:0007669"/>
    <property type="project" value="UniProtKB-ARBA"/>
</dbReference>
<evidence type="ECO:0000256" key="3">
    <source>
        <dbReference type="PROSITE-ProRule" id="PRU00042"/>
    </source>
</evidence>
<comment type="caution">
    <text evidence="7">The sequence shown here is derived from an EMBL/GenBank/DDBJ whole genome shotgun (WGS) entry which is preliminary data.</text>
</comment>
<comment type="subcellular location">
    <subcellularLocation>
        <location evidence="1">Nucleus</location>
    </subcellularLocation>
</comment>
<feature type="compositionally biased region" description="Basic and acidic residues" evidence="4">
    <location>
        <begin position="207"/>
        <end position="219"/>
    </location>
</feature>
<dbReference type="CDD" id="cd18315">
    <property type="entry name" value="BTB_POZ_BAB-like"/>
    <property type="match status" value="1"/>
</dbReference>
<dbReference type="InterPro" id="IPR051095">
    <property type="entry name" value="Dros_DevTransReg"/>
</dbReference>
<dbReference type="Pfam" id="PF00651">
    <property type="entry name" value="BTB"/>
    <property type="match status" value="1"/>
</dbReference>
<dbReference type="Gene3D" id="3.30.160.60">
    <property type="entry name" value="Classic Zinc Finger"/>
    <property type="match status" value="1"/>
</dbReference>
<feature type="compositionally biased region" description="Low complexity" evidence="4">
    <location>
        <begin position="190"/>
        <end position="200"/>
    </location>
</feature>
<name>A0AAN9YXQ8_9ORTH</name>
<dbReference type="GO" id="GO:0006357">
    <property type="term" value="P:regulation of transcription by RNA polymerase II"/>
    <property type="evidence" value="ECO:0007669"/>
    <property type="project" value="TreeGrafter"/>
</dbReference>
<dbReference type="GO" id="GO:0003006">
    <property type="term" value="P:developmental process involved in reproduction"/>
    <property type="evidence" value="ECO:0007669"/>
    <property type="project" value="UniProtKB-ARBA"/>
</dbReference>
<organism evidence="7 8">
    <name type="scientific">Gryllus longicercus</name>
    <dbReference type="NCBI Taxonomy" id="2509291"/>
    <lineage>
        <taxon>Eukaryota</taxon>
        <taxon>Metazoa</taxon>
        <taxon>Ecdysozoa</taxon>
        <taxon>Arthropoda</taxon>
        <taxon>Hexapoda</taxon>
        <taxon>Insecta</taxon>
        <taxon>Pterygota</taxon>
        <taxon>Neoptera</taxon>
        <taxon>Polyneoptera</taxon>
        <taxon>Orthoptera</taxon>
        <taxon>Ensifera</taxon>
        <taxon>Gryllidea</taxon>
        <taxon>Grylloidea</taxon>
        <taxon>Gryllidae</taxon>
        <taxon>Gryllinae</taxon>
        <taxon>Gryllus</taxon>
    </lineage>
</organism>
<dbReference type="PANTHER" id="PTHR23110">
    <property type="entry name" value="BTB DOMAIN TRANSCRIPTION FACTOR"/>
    <property type="match status" value="1"/>
</dbReference>
<keyword evidence="3" id="KW-0862">Zinc</keyword>
<dbReference type="Proteomes" id="UP001378592">
    <property type="component" value="Unassembled WGS sequence"/>
</dbReference>
<feature type="compositionally biased region" description="Polar residues" evidence="4">
    <location>
        <begin position="305"/>
        <end position="327"/>
    </location>
</feature>
<evidence type="ECO:0000256" key="4">
    <source>
        <dbReference type="SAM" id="MobiDB-lite"/>
    </source>
</evidence>
<feature type="domain" description="C2H2-type" evidence="6">
    <location>
        <begin position="373"/>
        <end position="400"/>
    </location>
</feature>
<evidence type="ECO:0000256" key="1">
    <source>
        <dbReference type="ARBA" id="ARBA00004123"/>
    </source>
</evidence>
<dbReference type="SMART" id="SM00355">
    <property type="entry name" value="ZnF_C2H2"/>
    <property type="match status" value="2"/>
</dbReference>
<dbReference type="PROSITE" id="PS00028">
    <property type="entry name" value="ZINC_FINGER_C2H2_1"/>
    <property type="match status" value="2"/>
</dbReference>
<reference evidence="7 8" key="1">
    <citation type="submission" date="2024-03" db="EMBL/GenBank/DDBJ databases">
        <title>The genome assembly and annotation of the cricket Gryllus longicercus Weissman &amp; Gray.</title>
        <authorList>
            <person name="Szrajer S."/>
            <person name="Gray D."/>
            <person name="Ylla G."/>
        </authorList>
    </citation>
    <scope>NUCLEOTIDE SEQUENCE [LARGE SCALE GENOMIC DNA]</scope>
    <source>
        <strain evidence="7">DAG 2021-001</strain>
        <tissue evidence="7">Whole body minus gut</tissue>
    </source>
</reference>
<accession>A0AAN9YXQ8</accession>
<feature type="compositionally biased region" description="Polar residues" evidence="4">
    <location>
        <begin position="145"/>
        <end position="170"/>
    </location>
</feature>
<feature type="compositionally biased region" description="Basic and acidic residues" evidence="4">
    <location>
        <begin position="245"/>
        <end position="255"/>
    </location>
</feature>
<dbReference type="SUPFAM" id="SSF54695">
    <property type="entry name" value="POZ domain"/>
    <property type="match status" value="1"/>
</dbReference>
<dbReference type="Gene3D" id="3.30.710.10">
    <property type="entry name" value="Potassium Channel Kv1.1, Chain A"/>
    <property type="match status" value="1"/>
</dbReference>
<evidence type="ECO:0000313" key="8">
    <source>
        <dbReference type="Proteomes" id="UP001378592"/>
    </source>
</evidence>
<keyword evidence="3" id="KW-0479">Metal-binding</keyword>
<evidence type="ECO:0000313" key="7">
    <source>
        <dbReference type="EMBL" id="KAK7788824.1"/>
    </source>
</evidence>
<keyword evidence="2" id="KW-0539">Nucleus</keyword>
<dbReference type="Pfam" id="PF00096">
    <property type="entry name" value="zf-C2H2"/>
    <property type="match status" value="1"/>
</dbReference>
<dbReference type="AlphaFoldDB" id="A0AAN9YXQ8"/>
<feature type="domain" description="BTB" evidence="5">
    <location>
        <begin position="32"/>
        <end position="97"/>
    </location>
</feature>
<dbReference type="EMBL" id="JAZDUA010000915">
    <property type="protein sequence ID" value="KAK7788824.1"/>
    <property type="molecule type" value="Genomic_DNA"/>
</dbReference>
<dbReference type="InterPro" id="IPR000210">
    <property type="entry name" value="BTB/POZ_dom"/>
</dbReference>
<dbReference type="PANTHER" id="PTHR23110:SF99">
    <property type="entry name" value="BROAD-COMPLEX CORE PROTEIN ISOFORM 6"/>
    <property type="match status" value="1"/>
</dbReference>
<dbReference type="SUPFAM" id="SSF57667">
    <property type="entry name" value="beta-beta-alpha zinc fingers"/>
    <property type="match status" value="1"/>
</dbReference>
<gene>
    <name evidence="7" type="ORF">R5R35_012821</name>
</gene>
<protein>
    <submittedName>
        <fullName evidence="7">Uncharacterized protein</fullName>
    </submittedName>
</protein>
<dbReference type="GO" id="GO:0048513">
    <property type="term" value="P:animal organ development"/>
    <property type="evidence" value="ECO:0007669"/>
    <property type="project" value="UniProtKB-ARBA"/>
</dbReference>
<evidence type="ECO:0000259" key="6">
    <source>
        <dbReference type="PROSITE" id="PS50157"/>
    </source>
</evidence>
<dbReference type="InterPro" id="IPR011333">
    <property type="entry name" value="SKP1/BTB/POZ_sf"/>
</dbReference>